<evidence type="ECO:0000313" key="1">
    <source>
        <dbReference type="EMBL" id="ACF45477.1"/>
    </source>
</evidence>
<organism evidence="1 2">
    <name type="scientific">Prosthecochloris aestuarii (strain DSM 271 / SK 413)</name>
    <dbReference type="NCBI Taxonomy" id="290512"/>
    <lineage>
        <taxon>Bacteria</taxon>
        <taxon>Pseudomonadati</taxon>
        <taxon>Chlorobiota</taxon>
        <taxon>Chlorobiia</taxon>
        <taxon>Chlorobiales</taxon>
        <taxon>Chlorobiaceae</taxon>
        <taxon>Prosthecochloris</taxon>
    </lineage>
</organism>
<proteinExistence type="predicted"/>
<dbReference type="STRING" id="290512.Paes_0420"/>
<dbReference type="Proteomes" id="UP000002725">
    <property type="component" value="Chromosome"/>
</dbReference>
<protein>
    <submittedName>
        <fullName evidence="1">Uncharacterized protein</fullName>
    </submittedName>
</protein>
<sequence length="132" mass="14974">MAQDTEPFTNIEARIQHLQDSIAQHSQQLKTRASRLKDDLQDELAPEEIIRKYPLQSAAASLIAGVLTGKFIRAVVTPSTRSHEKSIENRPSEFKTALSDIGVDILRSGKDLAFTYFRHYLDNRINNKKNHS</sequence>
<accession>B4S4X9</accession>
<gene>
    <name evidence="1" type="ordered locus">Paes_0420</name>
</gene>
<reference evidence="1" key="1">
    <citation type="submission" date="2008-06" db="EMBL/GenBank/DDBJ databases">
        <title>Complete sequence of chromosome of Prosthecochloris aestuarii DSM 271.</title>
        <authorList>
            <consortium name="US DOE Joint Genome Institute"/>
            <person name="Lucas S."/>
            <person name="Copeland A."/>
            <person name="Lapidus A."/>
            <person name="Glavina del Rio T."/>
            <person name="Dalin E."/>
            <person name="Tice H."/>
            <person name="Bruce D."/>
            <person name="Goodwin L."/>
            <person name="Pitluck S."/>
            <person name="Schmutz J."/>
            <person name="Larimer F."/>
            <person name="Land M."/>
            <person name="Hauser L."/>
            <person name="Kyrpides N."/>
            <person name="Anderson I."/>
            <person name="Liu Z."/>
            <person name="Li T."/>
            <person name="Zhao F."/>
            <person name="Overmann J."/>
            <person name="Bryant D.A."/>
            <person name="Richardson P."/>
        </authorList>
    </citation>
    <scope>NUCLEOTIDE SEQUENCE [LARGE SCALE GENOMIC DNA]</scope>
    <source>
        <strain evidence="1">DSM 271</strain>
    </source>
</reference>
<dbReference type="EMBL" id="CP001108">
    <property type="protein sequence ID" value="ACF45477.1"/>
    <property type="molecule type" value="Genomic_DNA"/>
</dbReference>
<dbReference type="KEGG" id="paa:Paes_0420"/>
<dbReference type="eggNOG" id="COG3170">
    <property type="taxonomic scope" value="Bacteria"/>
</dbReference>
<dbReference type="RefSeq" id="WP_012505014.1">
    <property type="nucleotide sequence ID" value="NC_011059.1"/>
</dbReference>
<dbReference type="AlphaFoldDB" id="B4S4X9"/>
<keyword evidence="2" id="KW-1185">Reference proteome</keyword>
<name>B4S4X9_PROA2</name>
<dbReference type="HOGENOM" id="CLU_1944899_0_0_10"/>
<evidence type="ECO:0000313" key="2">
    <source>
        <dbReference type="Proteomes" id="UP000002725"/>
    </source>
</evidence>